<evidence type="ECO:0000256" key="3">
    <source>
        <dbReference type="ARBA" id="ARBA00004991"/>
    </source>
</evidence>
<keyword evidence="16" id="KW-0472">Membrane</keyword>
<evidence type="ECO:0000256" key="11">
    <source>
        <dbReference type="ARBA" id="ARBA00026241"/>
    </source>
</evidence>
<dbReference type="GO" id="GO:0005789">
    <property type="term" value="C:endoplasmic reticulum membrane"/>
    <property type="evidence" value="ECO:0007669"/>
    <property type="project" value="TreeGrafter"/>
</dbReference>
<evidence type="ECO:0000256" key="8">
    <source>
        <dbReference type="ARBA" id="ARBA00023002"/>
    </source>
</evidence>
<keyword evidence="9" id="KW-0443">Lipid metabolism</keyword>
<reference evidence="17 18" key="1">
    <citation type="submission" date="2018-12" db="EMBL/GenBank/DDBJ databases">
        <authorList>
            <person name="Tiukova I."/>
            <person name="Dainat J."/>
        </authorList>
    </citation>
    <scope>NUCLEOTIDE SEQUENCE [LARGE SCALE GENOMIC DNA]</scope>
</reference>
<dbReference type="CDD" id="cd08939">
    <property type="entry name" value="KDSR-like_SDR_c"/>
    <property type="match status" value="1"/>
</dbReference>
<dbReference type="PANTHER" id="PTHR43550:SF3">
    <property type="entry name" value="3-KETODIHYDROSPHINGOSINE REDUCTASE"/>
    <property type="match status" value="1"/>
</dbReference>
<dbReference type="GO" id="GO:0047560">
    <property type="term" value="F:3-dehydrosphinganine reductase activity"/>
    <property type="evidence" value="ECO:0007669"/>
    <property type="project" value="UniProtKB-EC"/>
</dbReference>
<evidence type="ECO:0000256" key="7">
    <source>
        <dbReference type="ARBA" id="ARBA00022919"/>
    </source>
</evidence>
<evidence type="ECO:0000256" key="5">
    <source>
        <dbReference type="ARBA" id="ARBA00022824"/>
    </source>
</evidence>
<keyword evidence="6" id="KW-0521">NADP</keyword>
<dbReference type="FunCoup" id="A0A448YFR7">
    <property type="interactions" value="121"/>
</dbReference>
<proteinExistence type="inferred from homology"/>
<name>A0A448YFR7_BRENA</name>
<keyword evidence="16" id="KW-0812">Transmembrane</keyword>
<dbReference type="AlphaFoldDB" id="A0A448YFR7"/>
<evidence type="ECO:0000313" key="17">
    <source>
        <dbReference type="EMBL" id="VEU19718.1"/>
    </source>
</evidence>
<evidence type="ECO:0000256" key="9">
    <source>
        <dbReference type="ARBA" id="ARBA00023098"/>
    </source>
</evidence>
<dbReference type="EMBL" id="CAACVR010000001">
    <property type="protein sequence ID" value="VEU19718.1"/>
    <property type="molecule type" value="Genomic_DNA"/>
</dbReference>
<dbReference type="PANTHER" id="PTHR43550">
    <property type="entry name" value="3-KETODIHYDROSPHINGOSINE REDUCTASE"/>
    <property type="match status" value="1"/>
</dbReference>
<keyword evidence="18" id="KW-1185">Reference proteome</keyword>
<evidence type="ECO:0000256" key="14">
    <source>
        <dbReference type="ARBA" id="ARBA00044737"/>
    </source>
</evidence>
<dbReference type="InParanoid" id="A0A448YFR7"/>
<dbReference type="SUPFAM" id="SSF51735">
    <property type="entry name" value="NAD(P)-binding Rossmann-fold domains"/>
    <property type="match status" value="1"/>
</dbReference>
<evidence type="ECO:0000256" key="6">
    <source>
        <dbReference type="ARBA" id="ARBA00022857"/>
    </source>
</evidence>
<evidence type="ECO:0000256" key="13">
    <source>
        <dbReference type="ARBA" id="ARBA00032891"/>
    </source>
</evidence>
<evidence type="ECO:0000256" key="2">
    <source>
        <dbReference type="ARBA" id="ARBA00004760"/>
    </source>
</evidence>
<dbReference type="OrthoDB" id="10267115at2759"/>
<evidence type="ECO:0000256" key="1">
    <source>
        <dbReference type="ARBA" id="ARBA00004240"/>
    </source>
</evidence>
<dbReference type="GO" id="GO:0030148">
    <property type="term" value="P:sphingolipid biosynthetic process"/>
    <property type="evidence" value="ECO:0007669"/>
    <property type="project" value="InterPro"/>
</dbReference>
<dbReference type="Pfam" id="PF00106">
    <property type="entry name" value="adh_short"/>
    <property type="match status" value="2"/>
</dbReference>
<dbReference type="InterPro" id="IPR036291">
    <property type="entry name" value="NAD(P)-bd_dom_sf"/>
</dbReference>
<evidence type="ECO:0000256" key="12">
    <source>
        <dbReference type="ARBA" id="ARBA00029797"/>
    </source>
</evidence>
<comment type="pathway">
    <text evidence="3">Sphingolipid metabolism.</text>
</comment>
<dbReference type="UniPathway" id="UPA00222"/>
<feature type="transmembrane region" description="Helical" evidence="16">
    <location>
        <begin position="289"/>
        <end position="310"/>
    </location>
</feature>
<comment type="pathway">
    <text evidence="2">Lipid metabolism; sphingolipid metabolism.</text>
</comment>
<evidence type="ECO:0000256" key="4">
    <source>
        <dbReference type="ARBA" id="ARBA00006484"/>
    </source>
</evidence>
<sequence>MGFFGTQFQVDKKVGVISGASQGLGLALAKQLFAKGASLIIISRSETKLKNAKKQILSCTKVHEDQFVEYLAADLIDYQAASKIIPLLDRLGVDKPDFLFCCAGAAHPQYFLNMTNKDLDFGMDTNYKTCVNLVELLAKRMIDTTPPEDGGILSDLKITAGIGNNRPIRHIALFSSEVAFYNFLGYAEYGPAKAAIKAFGDSIRHELKPYCVKVHVVFPGNFESEGYEVENRLKPAACKDIEGSSKPISVDRCAELVIKGIDHGELYIHTDLIGWVLNSFSLGFNPRNWGLFQVIVALVGAIVGGLIDFFHQVLIQGYFRKEGGFIRNNNIKQDENKSD</sequence>
<gene>
    <name evidence="17" type="ORF">BRENAR_LOCUS454</name>
</gene>
<dbReference type="EC" id="1.1.1.102" evidence="10"/>
<organism evidence="17 18">
    <name type="scientific">Brettanomyces naardenensis</name>
    <name type="common">Yeast</name>
    <dbReference type="NCBI Taxonomy" id="13370"/>
    <lineage>
        <taxon>Eukaryota</taxon>
        <taxon>Fungi</taxon>
        <taxon>Dikarya</taxon>
        <taxon>Ascomycota</taxon>
        <taxon>Saccharomycotina</taxon>
        <taxon>Pichiomycetes</taxon>
        <taxon>Pichiales</taxon>
        <taxon>Pichiaceae</taxon>
        <taxon>Brettanomyces</taxon>
    </lineage>
</organism>
<evidence type="ECO:0000256" key="10">
    <source>
        <dbReference type="ARBA" id="ARBA00026112"/>
    </source>
</evidence>
<evidence type="ECO:0000256" key="15">
    <source>
        <dbReference type="ARBA" id="ARBA00048930"/>
    </source>
</evidence>
<comment type="similarity">
    <text evidence="4">Belongs to the short-chain dehydrogenases/reductases (SDR) family.</text>
</comment>
<keyword evidence="5" id="KW-0256">Endoplasmic reticulum</keyword>
<protein>
    <recommendedName>
        <fullName evidence="11">3-ketodihydrosphingosine reductase TSC10</fullName>
        <ecNumber evidence="10">1.1.1.102</ecNumber>
    </recommendedName>
    <alternativeName>
        <fullName evidence="13">3-dehydrosphinganine reductase</fullName>
    </alternativeName>
    <alternativeName>
        <fullName evidence="12">KDS reductase</fullName>
    </alternativeName>
</protein>
<dbReference type="Gene3D" id="3.40.50.720">
    <property type="entry name" value="NAD(P)-binding Rossmann-like Domain"/>
    <property type="match status" value="1"/>
</dbReference>
<accession>A0A448YFR7</accession>
<evidence type="ECO:0000313" key="18">
    <source>
        <dbReference type="Proteomes" id="UP000290900"/>
    </source>
</evidence>
<evidence type="ECO:0000256" key="16">
    <source>
        <dbReference type="SAM" id="Phobius"/>
    </source>
</evidence>
<comment type="subcellular location">
    <subcellularLocation>
        <location evidence="1">Endoplasmic reticulum</location>
    </subcellularLocation>
</comment>
<dbReference type="GO" id="GO:0006666">
    <property type="term" value="P:3-keto-sphinganine metabolic process"/>
    <property type="evidence" value="ECO:0007669"/>
    <property type="project" value="InterPro"/>
</dbReference>
<keyword evidence="8" id="KW-0560">Oxidoreductase</keyword>
<keyword evidence="16" id="KW-1133">Transmembrane helix</keyword>
<comment type="function">
    <text evidence="14">Catalyzes the reduction of 3'-oxosphinganine (3-ketodihydrosphingosine/KDS) to sphinganine (dihydrosphingosine/DHS), the second step of de novo sphingolipid biosynthesis.</text>
</comment>
<dbReference type="STRING" id="13370.A0A448YFR7"/>
<dbReference type="InterPro" id="IPR002347">
    <property type="entry name" value="SDR_fam"/>
</dbReference>
<keyword evidence="7" id="KW-0746">Sphingolipid metabolism</keyword>
<dbReference type="InterPro" id="IPR045022">
    <property type="entry name" value="KDSR-like"/>
</dbReference>
<comment type="catalytic activity">
    <reaction evidence="15">
        <text>sphinganine + NADP(+) = 3-oxosphinganine + NADPH + H(+)</text>
        <dbReference type="Rhea" id="RHEA:22640"/>
        <dbReference type="ChEBI" id="CHEBI:15378"/>
        <dbReference type="ChEBI" id="CHEBI:57783"/>
        <dbReference type="ChEBI" id="CHEBI:57817"/>
        <dbReference type="ChEBI" id="CHEBI:58299"/>
        <dbReference type="ChEBI" id="CHEBI:58349"/>
        <dbReference type="EC" id="1.1.1.102"/>
    </reaction>
    <physiologicalReaction direction="right-to-left" evidence="15">
        <dbReference type="Rhea" id="RHEA:22642"/>
    </physiologicalReaction>
</comment>
<dbReference type="PRINTS" id="PR00081">
    <property type="entry name" value="GDHRDH"/>
</dbReference>
<dbReference type="Proteomes" id="UP000290900">
    <property type="component" value="Unassembled WGS sequence"/>
</dbReference>